<sequence>MRKASAINQDVLDTEVHVEHSSGKRMAMLGSAVSLRDSQGNVRGSIGAFMDITDRKIAEQKLEALNDSLEHLVLLRTEKIRQQAVRLRHLAVQLGQIEQAESKRLAKIVHDQIQQLIVAARMQVEWLMKKADRPQEEIRSVLERIHGVLREALQESRSLTVQISPPILQKAGLSGCLAWLAAQMWEQHQFRVNFHAGIETDLTDETIVILLFESVRELLLNAIKHSSEKEADVDLLPSGPTAIKIAVRDKGHGFHPVVSNSQQAGASFGLFSVEERLNHFGGYMAIECSLGQGSTITLTIPLDDKQLLTDQQGPITEQQK</sequence>
<keyword evidence="9" id="KW-0479">Metal-binding</keyword>
<dbReference type="SUPFAM" id="SSF55785">
    <property type="entry name" value="PYP-like sensor domain (PAS domain)"/>
    <property type="match status" value="1"/>
</dbReference>
<dbReference type="GO" id="GO:0016020">
    <property type="term" value="C:membrane"/>
    <property type="evidence" value="ECO:0007669"/>
    <property type="project" value="InterPro"/>
</dbReference>
<evidence type="ECO:0000256" key="9">
    <source>
        <dbReference type="ARBA" id="ARBA00022723"/>
    </source>
</evidence>
<dbReference type="OrthoDB" id="5421017at2"/>
<feature type="domain" description="Histidine kinase" evidence="16">
    <location>
        <begin position="211"/>
        <end position="304"/>
    </location>
</feature>
<keyword evidence="19" id="KW-1185">Reference proteome</keyword>
<accession>A0A1M5YEP5</accession>
<evidence type="ECO:0000256" key="1">
    <source>
        <dbReference type="ARBA" id="ARBA00000085"/>
    </source>
</evidence>
<evidence type="ECO:0000256" key="10">
    <source>
        <dbReference type="ARBA" id="ARBA00022777"/>
    </source>
</evidence>
<reference evidence="18 19" key="1">
    <citation type="submission" date="2016-11" db="EMBL/GenBank/DDBJ databases">
        <authorList>
            <person name="Jaros S."/>
            <person name="Januszkiewicz K."/>
            <person name="Wedrychowicz H."/>
        </authorList>
    </citation>
    <scope>NUCLEOTIDE SEQUENCE [LARGE SCALE GENOMIC DNA]</scope>
    <source>
        <strain evidence="18 19">DSM 9705</strain>
    </source>
</reference>
<evidence type="ECO:0000256" key="2">
    <source>
        <dbReference type="ARBA" id="ARBA00001966"/>
    </source>
</evidence>
<dbReference type="PROSITE" id="PS50109">
    <property type="entry name" value="HIS_KIN"/>
    <property type="match status" value="1"/>
</dbReference>
<keyword evidence="13" id="KW-0411">Iron-sulfur</keyword>
<evidence type="ECO:0000256" key="15">
    <source>
        <dbReference type="ARBA" id="ARBA00030800"/>
    </source>
</evidence>
<evidence type="ECO:0000313" key="19">
    <source>
        <dbReference type="Proteomes" id="UP000184139"/>
    </source>
</evidence>
<evidence type="ECO:0000259" key="16">
    <source>
        <dbReference type="PROSITE" id="PS50109"/>
    </source>
</evidence>
<dbReference type="CDD" id="cd16917">
    <property type="entry name" value="HATPase_UhpB-NarQ-NarX-like"/>
    <property type="match status" value="1"/>
</dbReference>
<dbReference type="GO" id="GO:0000155">
    <property type="term" value="F:phosphorelay sensor kinase activity"/>
    <property type="evidence" value="ECO:0007669"/>
    <property type="project" value="InterPro"/>
</dbReference>
<dbReference type="Gene3D" id="3.30.450.20">
    <property type="entry name" value="PAS domain"/>
    <property type="match status" value="1"/>
</dbReference>
<dbReference type="Proteomes" id="UP000184139">
    <property type="component" value="Unassembled WGS sequence"/>
</dbReference>
<evidence type="ECO:0000256" key="13">
    <source>
        <dbReference type="ARBA" id="ARBA00023014"/>
    </source>
</evidence>
<organism evidence="18 19">
    <name type="scientific">Desulfofustis glycolicus DSM 9705</name>
    <dbReference type="NCBI Taxonomy" id="1121409"/>
    <lineage>
        <taxon>Bacteria</taxon>
        <taxon>Pseudomonadati</taxon>
        <taxon>Thermodesulfobacteriota</taxon>
        <taxon>Desulfobulbia</taxon>
        <taxon>Desulfobulbales</taxon>
        <taxon>Desulfocapsaceae</taxon>
        <taxon>Desulfofustis</taxon>
    </lineage>
</organism>
<dbReference type="RefSeq" id="WP_073378876.1">
    <property type="nucleotide sequence ID" value="NZ_FQXS01000035.1"/>
</dbReference>
<dbReference type="PRINTS" id="PR00344">
    <property type="entry name" value="BCTRLSENSOR"/>
</dbReference>
<gene>
    <name evidence="18" type="ORF">SAMN02745124_03950</name>
</gene>
<dbReference type="SMART" id="SM00387">
    <property type="entry name" value="HATPase_c"/>
    <property type="match status" value="1"/>
</dbReference>
<evidence type="ECO:0000256" key="7">
    <source>
        <dbReference type="ARBA" id="ARBA00022490"/>
    </source>
</evidence>
<keyword evidence="6" id="KW-0004">4Fe-4S</keyword>
<dbReference type="GO" id="GO:0051539">
    <property type="term" value="F:4 iron, 4 sulfur cluster binding"/>
    <property type="evidence" value="ECO:0007669"/>
    <property type="project" value="UniProtKB-KW"/>
</dbReference>
<comment type="function">
    <text evidence="14">Member of the two-component regulatory system NreB/NreC involved in the control of dissimilatory nitrate/nitrite reduction in response to oxygen. NreB functions as a direct oxygen sensor histidine kinase which is autophosphorylated, in the absence of oxygen, probably at the conserved histidine residue, and transfers its phosphate group probably to a conserved aspartate residue of NreC. NreB/NreC activates the expression of the nitrate (narGHJI) and nitrite (nir) reductase operons, as well as the putative nitrate transporter gene narT.</text>
</comment>
<dbReference type="STRING" id="1121409.SAMN02745124_03950"/>
<comment type="cofactor">
    <cofactor evidence="2">
        <name>[4Fe-4S] cluster</name>
        <dbReference type="ChEBI" id="CHEBI:49883"/>
    </cofactor>
</comment>
<evidence type="ECO:0000256" key="12">
    <source>
        <dbReference type="ARBA" id="ARBA00023012"/>
    </source>
</evidence>
<dbReference type="InterPro" id="IPR035965">
    <property type="entry name" value="PAS-like_dom_sf"/>
</dbReference>
<dbReference type="PANTHER" id="PTHR24421:SF58">
    <property type="entry name" value="SIGNAL TRANSDUCTION HISTIDINE-PROTEIN KINASE_PHOSPHATASE UHPB"/>
    <property type="match status" value="1"/>
</dbReference>
<keyword evidence="8" id="KW-0808">Transferase</keyword>
<dbReference type="InterPro" id="IPR005467">
    <property type="entry name" value="His_kinase_dom"/>
</dbReference>
<dbReference type="SUPFAM" id="SSF55874">
    <property type="entry name" value="ATPase domain of HSP90 chaperone/DNA topoisomerase II/histidine kinase"/>
    <property type="match status" value="1"/>
</dbReference>
<keyword evidence="11" id="KW-0408">Iron</keyword>
<dbReference type="PANTHER" id="PTHR24421">
    <property type="entry name" value="NITRATE/NITRITE SENSOR PROTEIN NARX-RELATED"/>
    <property type="match status" value="1"/>
</dbReference>
<dbReference type="InterPro" id="IPR003594">
    <property type="entry name" value="HATPase_dom"/>
</dbReference>
<comment type="catalytic activity">
    <reaction evidence="1">
        <text>ATP + protein L-histidine = ADP + protein N-phospho-L-histidine.</text>
        <dbReference type="EC" id="2.7.13.3"/>
    </reaction>
</comment>
<dbReference type="EC" id="2.7.13.3" evidence="4"/>
<dbReference type="InterPro" id="IPR000700">
    <property type="entry name" value="PAS-assoc_C"/>
</dbReference>
<dbReference type="AlphaFoldDB" id="A0A1M5YEP5"/>
<dbReference type="InterPro" id="IPR004358">
    <property type="entry name" value="Sig_transdc_His_kin-like_C"/>
</dbReference>
<dbReference type="Pfam" id="PF02518">
    <property type="entry name" value="HATPase_c"/>
    <property type="match status" value="1"/>
</dbReference>
<evidence type="ECO:0000256" key="8">
    <source>
        <dbReference type="ARBA" id="ARBA00022679"/>
    </source>
</evidence>
<evidence type="ECO:0000256" key="4">
    <source>
        <dbReference type="ARBA" id="ARBA00012438"/>
    </source>
</evidence>
<comment type="subcellular location">
    <subcellularLocation>
        <location evidence="3">Cytoplasm</location>
    </subcellularLocation>
</comment>
<protein>
    <recommendedName>
        <fullName evidence="5">Oxygen sensor histidine kinase NreB</fullName>
        <ecNumber evidence="4">2.7.13.3</ecNumber>
    </recommendedName>
    <alternativeName>
        <fullName evidence="15">Nitrogen regulation protein B</fullName>
    </alternativeName>
</protein>
<dbReference type="InterPro" id="IPR050482">
    <property type="entry name" value="Sensor_HK_TwoCompSys"/>
</dbReference>
<dbReference type="GO" id="GO:0005737">
    <property type="term" value="C:cytoplasm"/>
    <property type="evidence" value="ECO:0007669"/>
    <property type="project" value="UniProtKB-SubCell"/>
</dbReference>
<keyword evidence="12" id="KW-0902">Two-component regulatory system</keyword>
<dbReference type="PROSITE" id="PS50113">
    <property type="entry name" value="PAC"/>
    <property type="match status" value="1"/>
</dbReference>
<evidence type="ECO:0000256" key="6">
    <source>
        <dbReference type="ARBA" id="ARBA00022485"/>
    </source>
</evidence>
<dbReference type="Pfam" id="PF07730">
    <property type="entry name" value="HisKA_3"/>
    <property type="match status" value="1"/>
</dbReference>
<evidence type="ECO:0000256" key="14">
    <source>
        <dbReference type="ARBA" id="ARBA00024827"/>
    </source>
</evidence>
<proteinExistence type="predicted"/>
<evidence type="ECO:0000256" key="3">
    <source>
        <dbReference type="ARBA" id="ARBA00004496"/>
    </source>
</evidence>
<evidence type="ECO:0000259" key="17">
    <source>
        <dbReference type="PROSITE" id="PS50113"/>
    </source>
</evidence>
<keyword evidence="7" id="KW-0963">Cytoplasm</keyword>
<dbReference type="Gene3D" id="3.30.565.10">
    <property type="entry name" value="Histidine kinase-like ATPase, C-terminal domain"/>
    <property type="match status" value="1"/>
</dbReference>
<dbReference type="Gene3D" id="1.20.5.1930">
    <property type="match status" value="1"/>
</dbReference>
<feature type="domain" description="PAC" evidence="17">
    <location>
        <begin position="12"/>
        <end position="64"/>
    </location>
</feature>
<dbReference type="EMBL" id="FQXS01000035">
    <property type="protein sequence ID" value="SHI10505.1"/>
    <property type="molecule type" value="Genomic_DNA"/>
</dbReference>
<keyword evidence="10" id="KW-0418">Kinase</keyword>
<evidence type="ECO:0000313" key="18">
    <source>
        <dbReference type="EMBL" id="SHI10505.1"/>
    </source>
</evidence>
<dbReference type="InterPro" id="IPR036890">
    <property type="entry name" value="HATPase_C_sf"/>
</dbReference>
<evidence type="ECO:0000256" key="11">
    <source>
        <dbReference type="ARBA" id="ARBA00023004"/>
    </source>
</evidence>
<dbReference type="InterPro" id="IPR011712">
    <property type="entry name" value="Sig_transdc_His_kin_sub3_dim/P"/>
</dbReference>
<evidence type="ECO:0000256" key="5">
    <source>
        <dbReference type="ARBA" id="ARBA00017322"/>
    </source>
</evidence>
<dbReference type="GO" id="GO:0046872">
    <property type="term" value="F:metal ion binding"/>
    <property type="evidence" value="ECO:0007669"/>
    <property type="project" value="UniProtKB-KW"/>
</dbReference>
<dbReference type="GO" id="GO:0046983">
    <property type="term" value="F:protein dimerization activity"/>
    <property type="evidence" value="ECO:0007669"/>
    <property type="project" value="InterPro"/>
</dbReference>
<name>A0A1M5YEP5_9BACT</name>